<dbReference type="InterPro" id="IPR011598">
    <property type="entry name" value="bHLH_dom"/>
</dbReference>
<dbReference type="Proteomes" id="UP000092600">
    <property type="component" value="Unassembled WGS sequence"/>
</dbReference>
<protein>
    <recommendedName>
        <fullName evidence="5">BHLH domain-containing protein</fullName>
    </recommendedName>
</protein>
<evidence type="ECO:0000256" key="2">
    <source>
        <dbReference type="ARBA" id="ARBA00023015"/>
    </source>
</evidence>
<dbReference type="GO" id="GO:0000981">
    <property type="term" value="F:DNA-binding transcription factor activity, RNA polymerase II-specific"/>
    <property type="evidence" value="ECO:0007669"/>
    <property type="project" value="TreeGrafter"/>
</dbReference>
<evidence type="ECO:0000256" key="1">
    <source>
        <dbReference type="ARBA" id="ARBA00005510"/>
    </source>
</evidence>
<dbReference type="PANTHER" id="PTHR13935">
    <property type="entry name" value="ACHAETE-SCUTE TRANSCRIPTION FACTOR-RELATED"/>
    <property type="match status" value="1"/>
</dbReference>
<reference evidence="6 7" key="1">
    <citation type="journal article" date="2016" name="DNA Res.">
        <title>The draft genome of MD-2 pineapple using hybrid error correction of long reads.</title>
        <authorList>
            <person name="Redwan R.M."/>
            <person name="Saidin A."/>
            <person name="Kumar S.V."/>
        </authorList>
    </citation>
    <scope>NUCLEOTIDE SEQUENCE [LARGE SCALE GENOMIC DNA]</scope>
    <source>
        <strain evidence="7">cv. MD2</strain>
        <tissue evidence="6">Leaf</tissue>
    </source>
</reference>
<dbReference type="Pfam" id="PF00010">
    <property type="entry name" value="HLH"/>
    <property type="match status" value="1"/>
</dbReference>
<dbReference type="InterPro" id="IPR015660">
    <property type="entry name" value="MASH1/Ascl1a-like"/>
</dbReference>
<dbReference type="Gene3D" id="4.10.280.10">
    <property type="entry name" value="Helix-loop-helix DNA-binding domain"/>
    <property type="match status" value="1"/>
</dbReference>
<evidence type="ECO:0000256" key="3">
    <source>
        <dbReference type="ARBA" id="ARBA00023163"/>
    </source>
</evidence>
<dbReference type="SUPFAM" id="SSF47459">
    <property type="entry name" value="HLH, helix-loop-helix DNA-binding domain"/>
    <property type="match status" value="1"/>
</dbReference>
<comment type="caution">
    <text evidence="6">The sequence shown here is derived from an EMBL/GenBank/DDBJ whole genome shotgun (WGS) entry which is preliminary data.</text>
</comment>
<feature type="domain" description="BHLH" evidence="5">
    <location>
        <begin position="27"/>
        <end position="79"/>
    </location>
</feature>
<keyword evidence="3" id="KW-0804">Transcription</keyword>
<evidence type="ECO:0000259" key="5">
    <source>
        <dbReference type="Pfam" id="PF00010"/>
    </source>
</evidence>
<keyword evidence="2" id="KW-0805">Transcription regulation</keyword>
<name>A0A199W1V5_ANACO</name>
<evidence type="ECO:0000256" key="4">
    <source>
        <dbReference type="SAM" id="MobiDB-lite"/>
    </source>
</evidence>
<comment type="similarity">
    <text evidence="1">Belongs to the bHLH protein family.</text>
</comment>
<dbReference type="GO" id="GO:0090575">
    <property type="term" value="C:RNA polymerase II transcription regulator complex"/>
    <property type="evidence" value="ECO:0007669"/>
    <property type="project" value="TreeGrafter"/>
</dbReference>
<dbReference type="EMBL" id="LSRQ01000377">
    <property type="protein sequence ID" value="OAY83188.1"/>
    <property type="molecule type" value="Genomic_DNA"/>
</dbReference>
<dbReference type="PANTHER" id="PTHR13935:SF90">
    <property type="entry name" value="TRANSCRIPTION FACTOR BHLH162"/>
    <property type="match status" value="1"/>
</dbReference>
<feature type="compositionally biased region" description="Low complexity" evidence="4">
    <location>
        <begin position="10"/>
        <end position="22"/>
    </location>
</feature>
<organism evidence="6 7">
    <name type="scientific">Ananas comosus</name>
    <name type="common">Pineapple</name>
    <name type="synonym">Ananas ananas</name>
    <dbReference type="NCBI Taxonomy" id="4615"/>
    <lineage>
        <taxon>Eukaryota</taxon>
        <taxon>Viridiplantae</taxon>
        <taxon>Streptophyta</taxon>
        <taxon>Embryophyta</taxon>
        <taxon>Tracheophyta</taxon>
        <taxon>Spermatophyta</taxon>
        <taxon>Magnoliopsida</taxon>
        <taxon>Liliopsida</taxon>
        <taxon>Poales</taxon>
        <taxon>Bromeliaceae</taxon>
        <taxon>Bromelioideae</taxon>
        <taxon>Ananas</taxon>
    </lineage>
</organism>
<evidence type="ECO:0000313" key="6">
    <source>
        <dbReference type="EMBL" id="OAY83188.1"/>
    </source>
</evidence>
<dbReference type="AlphaFoldDB" id="A0A199W1V5"/>
<sequence>MKRSCGSRGSNTTTANNSSSNNCDKVERKTIEKNRRMHMKNLSMNLLSLIPKDHFTTSKDALTQLDHLDVAASYIKKLRGRIEKLKQRRESGPSIEGVREDASEGTMTMTTTAAATIGVRLPVVEVRYQDRHLEVVLIISSNSSSSSSSSSSNSQKRRFRFHEVISLLEEEGAEVVNANFSVVGDKVFHTIHSQAVCSRIGLEASRVSERLKKLVF</sequence>
<dbReference type="GO" id="GO:0046983">
    <property type="term" value="F:protein dimerization activity"/>
    <property type="evidence" value="ECO:0007669"/>
    <property type="project" value="InterPro"/>
</dbReference>
<gene>
    <name evidence="6" type="ORF">ACMD2_14181</name>
</gene>
<dbReference type="GO" id="GO:0000977">
    <property type="term" value="F:RNA polymerase II transcription regulatory region sequence-specific DNA binding"/>
    <property type="evidence" value="ECO:0007669"/>
    <property type="project" value="TreeGrafter"/>
</dbReference>
<feature type="region of interest" description="Disordered" evidence="4">
    <location>
        <begin position="1"/>
        <end position="27"/>
    </location>
</feature>
<proteinExistence type="inferred from homology"/>
<dbReference type="STRING" id="4615.A0A199W1V5"/>
<dbReference type="InterPro" id="IPR036638">
    <property type="entry name" value="HLH_DNA-bd_sf"/>
</dbReference>
<evidence type="ECO:0000313" key="7">
    <source>
        <dbReference type="Proteomes" id="UP000092600"/>
    </source>
</evidence>
<accession>A0A199W1V5</accession>